<evidence type="ECO:0000313" key="1">
    <source>
        <dbReference type="EMBL" id="REK70141.1"/>
    </source>
</evidence>
<keyword evidence="2" id="KW-1185">Reference proteome</keyword>
<evidence type="ECO:0000313" key="2">
    <source>
        <dbReference type="Proteomes" id="UP000265581"/>
    </source>
</evidence>
<proteinExistence type="predicted"/>
<protein>
    <submittedName>
        <fullName evidence="1">SRPBCC family protein</fullName>
    </submittedName>
</protein>
<dbReference type="OrthoDB" id="4823586at2"/>
<dbReference type="Gene3D" id="3.30.530.20">
    <property type="match status" value="1"/>
</dbReference>
<dbReference type="AlphaFoldDB" id="A0A371P2L1"/>
<organism evidence="1 2">
    <name type="scientific">Aeromicrobium endophyticum</name>
    <dbReference type="NCBI Taxonomy" id="2292704"/>
    <lineage>
        <taxon>Bacteria</taxon>
        <taxon>Bacillati</taxon>
        <taxon>Actinomycetota</taxon>
        <taxon>Actinomycetes</taxon>
        <taxon>Propionibacteriales</taxon>
        <taxon>Nocardioidaceae</taxon>
        <taxon>Aeromicrobium</taxon>
    </lineage>
</organism>
<dbReference type="EMBL" id="QUBR01000002">
    <property type="protein sequence ID" value="REK70141.1"/>
    <property type="molecule type" value="Genomic_DNA"/>
</dbReference>
<dbReference type="Proteomes" id="UP000265581">
    <property type="component" value="Unassembled WGS sequence"/>
</dbReference>
<dbReference type="RefSeq" id="WP_119704739.1">
    <property type="nucleotide sequence ID" value="NZ_JBHSOI010000002.1"/>
</dbReference>
<dbReference type="InterPro" id="IPR023393">
    <property type="entry name" value="START-like_dom_sf"/>
</dbReference>
<name>A0A371P2L1_9ACTN</name>
<reference evidence="1 2" key="1">
    <citation type="submission" date="2018-08" db="EMBL/GenBank/DDBJ databases">
        <title>Aeromicrobium sp. M2KJ-4, whole genome shotgun sequence.</title>
        <authorList>
            <person name="Tuo L."/>
        </authorList>
    </citation>
    <scope>NUCLEOTIDE SEQUENCE [LARGE SCALE GENOMIC DNA]</scope>
    <source>
        <strain evidence="1 2">M2KJ-4</strain>
    </source>
</reference>
<dbReference type="SUPFAM" id="SSF55961">
    <property type="entry name" value="Bet v1-like"/>
    <property type="match status" value="1"/>
</dbReference>
<gene>
    <name evidence="1" type="ORF">DX116_13305</name>
</gene>
<accession>A0A371P2L1</accession>
<sequence length="134" mass="14945">MALIEIVREVPLSPAEAWGRVTAWQRHGEFVPLTRIALTPRGFDAFTGVGRIGFHDPMDVVEWREPSFCRLEKRGRVVTGWAELSVDAVAAGSRVTWREDIHVTGMPRFMDGVTKASSRALFSRVIDGLLRSAP</sequence>
<comment type="caution">
    <text evidence="1">The sequence shown here is derived from an EMBL/GenBank/DDBJ whole genome shotgun (WGS) entry which is preliminary data.</text>
</comment>